<comment type="caution">
    <text evidence="20">The sequence shown here is derived from an EMBL/GenBank/DDBJ whole genome shotgun (WGS) entry which is preliminary data.</text>
</comment>
<dbReference type="GO" id="GO:0009231">
    <property type="term" value="P:riboflavin biosynthetic process"/>
    <property type="evidence" value="ECO:0007669"/>
    <property type="project" value="UniProtKB-UniPathway"/>
</dbReference>
<dbReference type="Gene3D" id="3.40.140.10">
    <property type="entry name" value="Cytidine Deaminase, domain 2"/>
    <property type="match status" value="1"/>
</dbReference>
<feature type="binding site" evidence="18">
    <location>
        <position position="60"/>
    </location>
    <ligand>
        <name>Zn(2+)</name>
        <dbReference type="ChEBI" id="CHEBI:29105"/>
        <note>catalytic</note>
    </ligand>
</feature>
<dbReference type="InterPro" id="IPR004794">
    <property type="entry name" value="Eubact_RibD"/>
</dbReference>
<feature type="domain" description="CMP/dCMP-type deaminase" evidence="19">
    <location>
        <begin position="11"/>
        <end position="133"/>
    </location>
</feature>
<keyword evidence="9 15" id="KW-0862">Zinc</keyword>
<evidence type="ECO:0000313" key="21">
    <source>
        <dbReference type="Proteomes" id="UP000183940"/>
    </source>
</evidence>
<evidence type="ECO:0000256" key="7">
    <source>
        <dbReference type="ARBA" id="ARBA00022723"/>
    </source>
</evidence>
<gene>
    <name evidence="20" type="ORF">BI308_19965</name>
</gene>
<keyword evidence="21" id="KW-1185">Reference proteome</keyword>
<evidence type="ECO:0000256" key="5">
    <source>
        <dbReference type="ARBA" id="ARBA00007417"/>
    </source>
</evidence>
<comment type="similarity">
    <text evidence="4 15">In the N-terminal section; belongs to the cytidine and deoxycytidylate deaminase family.</text>
</comment>
<comment type="catalytic activity">
    <reaction evidence="14 15">
        <text>2,5-diamino-6-hydroxy-4-(5-phosphoribosylamino)-pyrimidine + H2O + H(+) = 5-amino-6-(5-phospho-D-ribosylamino)uracil + NH4(+)</text>
        <dbReference type="Rhea" id="RHEA:21868"/>
        <dbReference type="ChEBI" id="CHEBI:15377"/>
        <dbReference type="ChEBI" id="CHEBI:15378"/>
        <dbReference type="ChEBI" id="CHEBI:28938"/>
        <dbReference type="ChEBI" id="CHEBI:58453"/>
        <dbReference type="ChEBI" id="CHEBI:58614"/>
        <dbReference type="EC" id="3.5.4.26"/>
    </reaction>
</comment>
<evidence type="ECO:0000256" key="10">
    <source>
        <dbReference type="ARBA" id="ARBA00022857"/>
    </source>
</evidence>
<dbReference type="GO" id="GO:0050661">
    <property type="term" value="F:NADP binding"/>
    <property type="evidence" value="ECO:0007669"/>
    <property type="project" value="InterPro"/>
</dbReference>
<keyword evidence="8 15" id="KW-0378">Hydrolase</keyword>
<evidence type="ECO:0000256" key="3">
    <source>
        <dbReference type="ARBA" id="ARBA00004910"/>
    </source>
</evidence>
<organism evidence="20 21">
    <name type="scientific">Roseofilum reptotaenium AO1-A</name>
    <dbReference type="NCBI Taxonomy" id="1925591"/>
    <lineage>
        <taxon>Bacteria</taxon>
        <taxon>Bacillati</taxon>
        <taxon>Cyanobacteriota</taxon>
        <taxon>Cyanophyceae</taxon>
        <taxon>Desertifilales</taxon>
        <taxon>Desertifilaceae</taxon>
        <taxon>Roseofilum</taxon>
    </lineage>
</organism>
<feature type="binding site" evidence="18">
    <location>
        <position position="85"/>
    </location>
    <ligand>
        <name>Zn(2+)</name>
        <dbReference type="ChEBI" id="CHEBI:29105"/>
        <note>catalytic</note>
    </ligand>
</feature>
<evidence type="ECO:0000256" key="17">
    <source>
        <dbReference type="PIRSR" id="PIRSR006769-2"/>
    </source>
</evidence>
<dbReference type="PROSITE" id="PS00903">
    <property type="entry name" value="CYT_DCMP_DEAMINASES_1"/>
    <property type="match status" value="1"/>
</dbReference>
<evidence type="ECO:0000256" key="18">
    <source>
        <dbReference type="PIRSR" id="PIRSR006769-3"/>
    </source>
</evidence>
<sequence length="371" mass="40404">MIDSSTESHSEVDSPYIHRCIELARQALGRTAPNPLVGAIVVADNQIVGEGFHPRAGASHAEVFALQEAGDRAWGATVYVNLEPCNHYGRTPPCTEALIAAGVKRVVVGMVDPDPRVSGGGIQRLREAGIEVKVGVEEKACQQLNEAFIHRIRHQLPWGIFKYAMTLDGKIATTTGHSQWVTGEASRRWVHQLRGTCDAVIVGGNTVRKDNPQLTTHGVVDRNPVRMVMSRSLNLPRSAQLWEWVAPTVVLTEQGANPQLQTELGNWGVEVVEFPQLTPRAVMEYGYQRGFLSVLWECGGQLGAQAIASGMVQKVYAFIAPKIIGGDRAPSPVGDLRLTQMTEALSLTGIQYQSLGSDILIEGYLVNRDSL</sequence>
<comment type="cofactor">
    <cofactor evidence="15 18">
        <name>Zn(2+)</name>
        <dbReference type="ChEBI" id="CHEBI:29105"/>
    </cofactor>
    <text evidence="15 18">Binds 1 zinc ion.</text>
</comment>
<dbReference type="Proteomes" id="UP000183940">
    <property type="component" value="Unassembled WGS sequence"/>
</dbReference>
<keyword evidence="11 15" id="KW-0560">Oxidoreductase</keyword>
<proteinExistence type="inferred from homology"/>
<evidence type="ECO:0000259" key="19">
    <source>
        <dbReference type="PROSITE" id="PS51747"/>
    </source>
</evidence>
<dbReference type="InterPro" id="IPR002734">
    <property type="entry name" value="RibDG_C"/>
</dbReference>
<dbReference type="PANTHER" id="PTHR38011">
    <property type="entry name" value="DIHYDROFOLATE REDUCTASE FAMILY PROTEIN (AFU_ORTHOLOGUE AFUA_8G06820)"/>
    <property type="match status" value="1"/>
</dbReference>
<name>A0A1L9QMD4_9CYAN</name>
<dbReference type="InterPro" id="IPR024072">
    <property type="entry name" value="DHFR-like_dom_sf"/>
</dbReference>
<feature type="binding site" evidence="17">
    <location>
        <position position="297"/>
    </location>
    <ligand>
        <name>substrate</name>
    </ligand>
</feature>
<dbReference type="InterPro" id="IPR016192">
    <property type="entry name" value="APOBEC/CMP_deaminase_Zn-bd"/>
</dbReference>
<dbReference type="PIRSF" id="PIRSF006769">
    <property type="entry name" value="RibD"/>
    <property type="match status" value="1"/>
</dbReference>
<accession>A0A1L9QMD4</accession>
<evidence type="ECO:0000256" key="13">
    <source>
        <dbReference type="ARBA" id="ARBA00049861"/>
    </source>
</evidence>
<dbReference type="InterPro" id="IPR002125">
    <property type="entry name" value="CMP_dCMP_dom"/>
</dbReference>
<dbReference type="EMBL" id="MLAW01000044">
    <property type="protein sequence ID" value="OJJ21982.1"/>
    <property type="molecule type" value="Genomic_DNA"/>
</dbReference>
<feature type="binding site" evidence="17">
    <location>
        <position position="164"/>
    </location>
    <ligand>
        <name>NADP(+)</name>
        <dbReference type="ChEBI" id="CHEBI:58349"/>
    </ligand>
</feature>
<evidence type="ECO:0000256" key="14">
    <source>
        <dbReference type="ARBA" id="ARBA00049886"/>
    </source>
</evidence>
<reference evidence="20" key="1">
    <citation type="submission" date="2016-10" db="EMBL/GenBank/DDBJ databases">
        <title>CRISPR-Cas defence system in Roseofilum reptotaenium: evidence of a bacteriophage-cyanobacterium arms race in the coral black band disease.</title>
        <authorList>
            <person name="Buerger P."/>
            <person name="Wood-Charlson E.M."/>
            <person name="Weynberg K.D."/>
            <person name="Willis B."/>
            <person name="Van Oppen M.J."/>
        </authorList>
    </citation>
    <scope>NUCLEOTIDE SEQUENCE [LARGE SCALE GENOMIC DNA]</scope>
    <source>
        <strain evidence="20">AO1-A</strain>
    </source>
</reference>
<feature type="binding site" evidence="17">
    <location>
        <position position="210"/>
    </location>
    <ligand>
        <name>NADP(+)</name>
        <dbReference type="ChEBI" id="CHEBI:58349"/>
    </ligand>
</feature>
<dbReference type="Gene3D" id="3.40.430.10">
    <property type="entry name" value="Dihydrofolate Reductase, subunit A"/>
    <property type="match status" value="1"/>
</dbReference>
<dbReference type="GO" id="GO:0008270">
    <property type="term" value="F:zinc ion binding"/>
    <property type="evidence" value="ECO:0007669"/>
    <property type="project" value="InterPro"/>
</dbReference>
<feature type="binding site" evidence="18">
    <location>
        <position position="94"/>
    </location>
    <ligand>
        <name>Zn(2+)</name>
        <dbReference type="ChEBI" id="CHEBI:29105"/>
        <note>catalytic</note>
    </ligand>
</feature>
<dbReference type="PROSITE" id="PS51747">
    <property type="entry name" value="CYT_DCMP_DEAMINASES_2"/>
    <property type="match status" value="1"/>
</dbReference>
<dbReference type="AlphaFoldDB" id="A0A1L9QMD4"/>
<dbReference type="InterPro" id="IPR016193">
    <property type="entry name" value="Cytidine_deaminase-like"/>
</dbReference>
<evidence type="ECO:0000256" key="6">
    <source>
        <dbReference type="ARBA" id="ARBA00022619"/>
    </source>
</evidence>
<dbReference type="CDD" id="cd01284">
    <property type="entry name" value="Riboflavin_deaminase-reductase"/>
    <property type="match status" value="1"/>
</dbReference>
<comment type="pathway">
    <text evidence="3 15">Cofactor biosynthesis; riboflavin biosynthesis; 5-amino-6-(D-ribitylamino)uracil from GTP: step 3/4.</text>
</comment>
<evidence type="ECO:0000256" key="9">
    <source>
        <dbReference type="ARBA" id="ARBA00022833"/>
    </source>
</evidence>
<evidence type="ECO:0000256" key="2">
    <source>
        <dbReference type="ARBA" id="ARBA00004882"/>
    </source>
</evidence>
<comment type="catalytic activity">
    <reaction evidence="13 15">
        <text>5-amino-6-(5-phospho-D-ribitylamino)uracil + NADP(+) = 5-amino-6-(5-phospho-D-ribosylamino)uracil + NADPH + H(+)</text>
        <dbReference type="Rhea" id="RHEA:17845"/>
        <dbReference type="ChEBI" id="CHEBI:15378"/>
        <dbReference type="ChEBI" id="CHEBI:57783"/>
        <dbReference type="ChEBI" id="CHEBI:58349"/>
        <dbReference type="ChEBI" id="CHEBI:58421"/>
        <dbReference type="ChEBI" id="CHEBI:58453"/>
        <dbReference type="EC" id="1.1.1.193"/>
    </reaction>
</comment>
<feature type="binding site" evidence="17">
    <location>
        <position position="178"/>
    </location>
    <ligand>
        <name>substrate</name>
    </ligand>
</feature>
<dbReference type="EC" id="1.1.1.193" evidence="15"/>
<dbReference type="SUPFAM" id="SSF53927">
    <property type="entry name" value="Cytidine deaminase-like"/>
    <property type="match status" value="1"/>
</dbReference>
<dbReference type="UniPathway" id="UPA00275">
    <property type="reaction ID" value="UER00401"/>
</dbReference>
<feature type="binding site" evidence="17">
    <location>
        <position position="180"/>
    </location>
    <ligand>
        <name>NADP(+)</name>
        <dbReference type="ChEBI" id="CHEBI:58349"/>
    </ligand>
</feature>
<dbReference type="GO" id="GO:0008703">
    <property type="term" value="F:5-amino-6-(5-phosphoribosylamino)uracil reductase activity"/>
    <property type="evidence" value="ECO:0007669"/>
    <property type="project" value="UniProtKB-EC"/>
</dbReference>
<keyword evidence="7 15" id="KW-0479">Metal-binding</keyword>
<feature type="binding site" evidence="17">
    <location>
        <position position="194"/>
    </location>
    <ligand>
        <name>substrate</name>
    </ligand>
</feature>
<evidence type="ECO:0000256" key="12">
    <source>
        <dbReference type="ARBA" id="ARBA00023268"/>
    </source>
</evidence>
<protein>
    <recommendedName>
        <fullName evidence="15">Riboflavin biosynthesis protein RibD</fullName>
    </recommendedName>
    <domain>
        <recommendedName>
            <fullName evidence="15">Diaminohydroxyphosphoribosylaminopyrimidine deaminase</fullName>
            <shortName evidence="15">DRAP deaminase</shortName>
            <ecNumber evidence="15">3.5.4.26</ecNumber>
        </recommendedName>
        <alternativeName>
            <fullName evidence="15">Riboflavin-specific deaminase</fullName>
        </alternativeName>
    </domain>
    <domain>
        <recommendedName>
            <fullName evidence="15">5-amino-6-(5-phosphoribosylamino)uracil reductase</fullName>
            <ecNumber evidence="15">1.1.1.193</ecNumber>
        </recommendedName>
        <alternativeName>
            <fullName evidence="15">HTP reductase</fullName>
        </alternativeName>
    </domain>
</protein>
<evidence type="ECO:0000256" key="1">
    <source>
        <dbReference type="ARBA" id="ARBA00002151"/>
    </source>
</evidence>
<dbReference type="Pfam" id="PF00383">
    <property type="entry name" value="dCMP_cyt_deam_1"/>
    <property type="match status" value="1"/>
</dbReference>
<comment type="similarity">
    <text evidence="5 15">In the C-terminal section; belongs to the HTP reductase family.</text>
</comment>
<evidence type="ECO:0000256" key="15">
    <source>
        <dbReference type="PIRNR" id="PIRNR006769"/>
    </source>
</evidence>
<comment type="function">
    <text evidence="1 15">Converts 2,5-diamino-6-(ribosylamino)-4(3h)-pyrimidinone 5'-phosphate into 5-amino-6-(ribosylamino)-2,4(1h,3h)-pyrimidinedione 5'-phosphate.</text>
</comment>
<feature type="binding site" evidence="17">
    <location>
        <position position="214"/>
    </location>
    <ligand>
        <name>substrate</name>
    </ligand>
</feature>
<dbReference type="InterPro" id="IPR050765">
    <property type="entry name" value="Riboflavin_Biosynth_HTPR"/>
</dbReference>
<keyword evidence="12" id="KW-0511">Multifunctional enzyme</keyword>
<dbReference type="NCBIfam" id="TIGR00326">
    <property type="entry name" value="eubact_ribD"/>
    <property type="match status" value="1"/>
</dbReference>
<dbReference type="FunFam" id="3.40.140.10:FF:000025">
    <property type="entry name" value="Riboflavin biosynthesis protein RibD"/>
    <property type="match status" value="1"/>
</dbReference>
<dbReference type="InterPro" id="IPR011549">
    <property type="entry name" value="RibD_C"/>
</dbReference>
<dbReference type="SUPFAM" id="SSF53597">
    <property type="entry name" value="Dihydrofolate reductase-like"/>
    <property type="match status" value="1"/>
</dbReference>
<feature type="binding site" evidence="17">
    <location>
        <position position="206"/>
    </location>
    <ligand>
        <name>substrate</name>
    </ligand>
</feature>
<evidence type="ECO:0000313" key="20">
    <source>
        <dbReference type="EMBL" id="OJJ21982.1"/>
    </source>
</evidence>
<dbReference type="STRING" id="1925591.BI308_19965"/>
<evidence type="ECO:0000256" key="11">
    <source>
        <dbReference type="ARBA" id="ARBA00023002"/>
    </source>
</evidence>
<keyword evidence="6 15" id="KW-0686">Riboflavin biosynthesis</keyword>
<comment type="pathway">
    <text evidence="2 15">Cofactor biosynthesis; riboflavin biosynthesis; 5-amino-6-(D-ribitylamino)uracil from GTP: step 2/4.</text>
</comment>
<keyword evidence="10 15" id="KW-0521">NADP</keyword>
<dbReference type="PANTHER" id="PTHR38011:SF7">
    <property type="entry name" value="2,5-DIAMINO-6-RIBOSYLAMINO-4(3H)-PYRIMIDINONE 5'-PHOSPHATE REDUCTASE"/>
    <property type="match status" value="1"/>
</dbReference>
<dbReference type="NCBIfam" id="TIGR00227">
    <property type="entry name" value="ribD_Cterm"/>
    <property type="match status" value="1"/>
</dbReference>
<dbReference type="EC" id="3.5.4.26" evidence="15"/>
<dbReference type="Pfam" id="PF01872">
    <property type="entry name" value="RibD_C"/>
    <property type="match status" value="1"/>
</dbReference>
<dbReference type="GO" id="GO:0008835">
    <property type="term" value="F:diaminohydroxyphosphoribosylaminopyrimidine deaminase activity"/>
    <property type="evidence" value="ECO:0007669"/>
    <property type="project" value="UniProtKB-EC"/>
</dbReference>
<evidence type="ECO:0000256" key="4">
    <source>
        <dbReference type="ARBA" id="ARBA00005259"/>
    </source>
</evidence>
<feature type="active site" description="Proton donor" evidence="16">
    <location>
        <position position="62"/>
    </location>
</feature>
<evidence type="ECO:0000256" key="16">
    <source>
        <dbReference type="PIRSR" id="PIRSR006769-1"/>
    </source>
</evidence>
<evidence type="ECO:0000256" key="8">
    <source>
        <dbReference type="ARBA" id="ARBA00022801"/>
    </source>
</evidence>